<keyword evidence="4" id="KW-1185">Reference proteome</keyword>
<keyword evidence="1 2" id="KW-0175">Coiled coil</keyword>
<proteinExistence type="predicted"/>
<reference evidence="3" key="1">
    <citation type="submission" date="2021-01" db="UniProtKB">
        <authorList>
            <consortium name="EnsemblMetazoa"/>
        </authorList>
    </citation>
    <scope>IDENTIFICATION</scope>
</reference>
<dbReference type="PANTHER" id="PTHR46292">
    <property type="entry name" value="COILED-COIL DOMAIN-CONTAINING PROTEIN 102A"/>
    <property type="match status" value="1"/>
</dbReference>
<dbReference type="OrthoDB" id="5984396at2759"/>
<protein>
    <submittedName>
        <fullName evidence="3">Uncharacterized protein</fullName>
    </submittedName>
</protein>
<evidence type="ECO:0000313" key="4">
    <source>
        <dbReference type="Proteomes" id="UP000594262"/>
    </source>
</evidence>
<sequence>MSSSPEVLIQELEETREKALQFERTARWWNESCVKWREKWGKENAEKNRLIEKIENLNGRNRALIVEFQRVQCENAKLNSYIRQQEGFKKDIEQTVNRALNIPEDIKEVDEERRVARVEPIVEDIRLAKTMSNASPTTSIRSSTGKLSFSPLNEVQDTFEQISMLPSGESLDSIENVSEKRLDSFENISGKPLDSFDKVSGEPLDSFDDLIAPCAAEKRFYSTNESYPSLQDELTDLKRLIENLESTSSVDTQEEKSSMFGNLLEKVEGYFMECDNYVQESKRELEASRALNDIIKQTNKKKQDQPFSINHKETQTSGFQLPNLYSGAADLSAVLSSLSSIDSTGRNISFNSGLPSIGMMSVLSSCTSIESGDRCTSVDVVVRDLRENIQRLQEENSNEWSLREQTESELCSIKRELKQAEATIKDLREEACKKEIARHEIQSLKLLNEELDKKSKELIEVKSAHIKLKKSLENRSQEVGHEKMRTTQYESEVKKLRIKVEQLKKDLLTEQEKNDFQSNQLRRTQRTLEEQQQINETLQIQIDQTSTRLKYHQQRGSYNG</sequence>
<feature type="coiled-coil region" evidence="2">
    <location>
        <begin position="375"/>
        <end position="548"/>
    </location>
</feature>
<name>A0A7M5V548_9CNID</name>
<dbReference type="RefSeq" id="XP_066930161.1">
    <property type="nucleotide sequence ID" value="XM_067074060.1"/>
</dbReference>
<dbReference type="PANTHER" id="PTHR46292:SF1">
    <property type="entry name" value="COILED-COIL DOMAIN-CONTAINING PROTEIN 102A"/>
    <property type="match status" value="1"/>
</dbReference>
<evidence type="ECO:0000313" key="3">
    <source>
        <dbReference type="EnsemblMetazoa" id="CLYHEMP011558.1"/>
    </source>
</evidence>
<dbReference type="EnsemblMetazoa" id="CLYHEMT011558.1">
    <property type="protein sequence ID" value="CLYHEMP011558.1"/>
    <property type="gene ID" value="CLYHEMG011558"/>
</dbReference>
<evidence type="ECO:0000256" key="2">
    <source>
        <dbReference type="SAM" id="Coils"/>
    </source>
</evidence>
<dbReference type="Proteomes" id="UP000594262">
    <property type="component" value="Unplaced"/>
</dbReference>
<organism evidence="3 4">
    <name type="scientific">Clytia hemisphaerica</name>
    <dbReference type="NCBI Taxonomy" id="252671"/>
    <lineage>
        <taxon>Eukaryota</taxon>
        <taxon>Metazoa</taxon>
        <taxon>Cnidaria</taxon>
        <taxon>Hydrozoa</taxon>
        <taxon>Hydroidolina</taxon>
        <taxon>Leptothecata</taxon>
        <taxon>Obeliida</taxon>
        <taxon>Clytiidae</taxon>
        <taxon>Clytia</taxon>
    </lineage>
</organism>
<evidence type="ECO:0000256" key="1">
    <source>
        <dbReference type="ARBA" id="ARBA00023054"/>
    </source>
</evidence>
<dbReference type="GeneID" id="136817747"/>
<dbReference type="AlphaFoldDB" id="A0A7M5V548"/>
<accession>A0A7M5V548</accession>